<feature type="compositionally biased region" description="Low complexity" evidence="1">
    <location>
        <begin position="629"/>
        <end position="649"/>
    </location>
</feature>
<name>A0AAJ0DL30_9PEZI</name>
<feature type="region of interest" description="Disordered" evidence="1">
    <location>
        <begin position="1"/>
        <end position="134"/>
    </location>
</feature>
<feature type="compositionally biased region" description="Low complexity" evidence="1">
    <location>
        <begin position="439"/>
        <end position="470"/>
    </location>
</feature>
<feature type="compositionally biased region" description="Polar residues" evidence="1">
    <location>
        <begin position="54"/>
        <end position="73"/>
    </location>
</feature>
<evidence type="ECO:0000313" key="3">
    <source>
        <dbReference type="Proteomes" id="UP001271007"/>
    </source>
</evidence>
<feature type="compositionally biased region" description="Basic and acidic residues" evidence="1">
    <location>
        <begin position="359"/>
        <end position="380"/>
    </location>
</feature>
<feature type="region of interest" description="Disordered" evidence="1">
    <location>
        <begin position="332"/>
        <end position="585"/>
    </location>
</feature>
<sequence length="675" mass="74684">MPSKEPEVAYLEDESELGTVREGTRKEARRRQTTSGPPRSIYRYRVSRDGASDSGYSSQLSNTRDSNEATTGQAARDRAAMPPPSKPISVQTQVRSRPAVVHQDSRQQTRPQPPSRSNSISRPVEPCTDPSCSDPICVGAPIESRRHSGANQYAASGYVASPMQYQQYPPYHYAQIPPYTAGKTVVPQMAAQPPAPSRPASRQARPASIHGYSSLDAARVGQPSTNAGWPPHVYEAWRAQQFQQQQQQQMLQMQQLHYRQQQQQPQPTYQAAYGTTPPTQQAVPVYVPPSPLQASPTSPNYGTFSARTAAITTPTYDLPSVRHAAPLARAYSARQRSARTPTMPGAFPTDAQYSESESESDHSEMSEEEYQRSCRPRDSRLMSSPQRRPSMAKHYPSAPAVPTRSHEMLRRNSRSEYISTDNVDSDRTVQPAIERARTHYSTSTRSSRRPSQSTASSSRTKSTNLSSLNSGMANMVITDRNGRRREYLSKREQDAIDARERADAWKEEEYRQHRRESSAQRRRERAVEEYQNDMRGGPPPHLTAENIRITEEASSRRRESVSGRSQKTGRSGACKSRGAGEGVTIETGETTFHVYGDASVEVQPAEDGGLAKLRIGRGSGGGGERSQRDSAYYGSKSSSSRVGRSRAPSEAGRGRSEAVKGRRESASVKEEKTAT</sequence>
<evidence type="ECO:0000313" key="2">
    <source>
        <dbReference type="EMBL" id="KAK3052256.1"/>
    </source>
</evidence>
<feature type="compositionally biased region" description="Basic and acidic residues" evidence="1">
    <location>
        <begin position="548"/>
        <end position="561"/>
    </location>
</feature>
<feature type="compositionally biased region" description="Basic and acidic residues" evidence="1">
    <location>
        <begin position="404"/>
        <end position="414"/>
    </location>
</feature>
<evidence type="ECO:0000256" key="1">
    <source>
        <dbReference type="SAM" id="MobiDB-lite"/>
    </source>
</evidence>
<organism evidence="2 3">
    <name type="scientific">Extremus antarcticus</name>
    <dbReference type="NCBI Taxonomy" id="702011"/>
    <lineage>
        <taxon>Eukaryota</taxon>
        <taxon>Fungi</taxon>
        <taxon>Dikarya</taxon>
        <taxon>Ascomycota</taxon>
        <taxon>Pezizomycotina</taxon>
        <taxon>Dothideomycetes</taxon>
        <taxon>Dothideomycetidae</taxon>
        <taxon>Mycosphaerellales</taxon>
        <taxon>Extremaceae</taxon>
        <taxon>Extremus</taxon>
    </lineage>
</organism>
<gene>
    <name evidence="2" type="ORF">LTR09_006466</name>
</gene>
<keyword evidence="3" id="KW-1185">Reference proteome</keyword>
<feature type="region of interest" description="Disordered" evidence="1">
    <location>
        <begin position="598"/>
        <end position="675"/>
    </location>
</feature>
<dbReference type="EMBL" id="JAWDJX010000021">
    <property type="protein sequence ID" value="KAK3052256.1"/>
    <property type="molecule type" value="Genomic_DNA"/>
</dbReference>
<dbReference type="AlphaFoldDB" id="A0AAJ0DL30"/>
<feature type="compositionally biased region" description="Basic and acidic residues" evidence="1">
    <location>
        <begin position="652"/>
        <end position="675"/>
    </location>
</feature>
<protein>
    <submittedName>
        <fullName evidence="2">Uncharacterized protein</fullName>
    </submittedName>
</protein>
<reference evidence="2" key="1">
    <citation type="submission" date="2023-04" db="EMBL/GenBank/DDBJ databases">
        <title>Black Yeasts Isolated from many extreme environments.</title>
        <authorList>
            <person name="Coleine C."/>
            <person name="Stajich J.E."/>
            <person name="Selbmann L."/>
        </authorList>
    </citation>
    <scope>NUCLEOTIDE SEQUENCE</scope>
    <source>
        <strain evidence="2">CCFEE 5312</strain>
    </source>
</reference>
<comment type="caution">
    <text evidence="2">The sequence shown here is derived from an EMBL/GenBank/DDBJ whole genome shotgun (WGS) entry which is preliminary data.</text>
</comment>
<dbReference type="Proteomes" id="UP001271007">
    <property type="component" value="Unassembled WGS sequence"/>
</dbReference>
<accession>A0AAJ0DL30</accession>
<feature type="region of interest" description="Disordered" evidence="1">
    <location>
        <begin position="187"/>
        <end position="207"/>
    </location>
</feature>
<feature type="compositionally biased region" description="Basic and acidic residues" evidence="1">
    <location>
        <begin position="480"/>
        <end position="528"/>
    </location>
</feature>
<proteinExistence type="predicted"/>
<feature type="compositionally biased region" description="Polar residues" evidence="1">
    <location>
        <begin position="106"/>
        <end position="121"/>
    </location>
</feature>